<accession>A0A0D0MME5</accession>
<evidence type="ECO:0000256" key="1">
    <source>
        <dbReference type="ARBA" id="ARBA00022603"/>
    </source>
</evidence>
<evidence type="ECO:0000259" key="3">
    <source>
        <dbReference type="Pfam" id="PF13649"/>
    </source>
</evidence>
<reference evidence="4 5" key="1">
    <citation type="submission" date="2014-12" db="EMBL/GenBank/DDBJ databases">
        <title>16Stimator: statistical estimation of ribosomal gene copy numbers from draft genome assemblies.</title>
        <authorList>
            <person name="Perisin M.A."/>
            <person name="Vetter M."/>
            <person name="Gilbert J.A."/>
            <person name="Bergelson J."/>
        </authorList>
    </citation>
    <scope>NUCLEOTIDE SEQUENCE [LARGE SCALE GENOMIC DNA]</scope>
    <source>
        <strain evidence="4 5">MEDvA23</strain>
    </source>
</reference>
<comment type="caution">
    <text evidence="4">The sequence shown here is derived from an EMBL/GenBank/DDBJ whole genome shotgun (WGS) entry which is preliminary data.</text>
</comment>
<name>A0A0D0MME5_VARPD</name>
<dbReference type="SUPFAM" id="SSF53335">
    <property type="entry name" value="S-adenosyl-L-methionine-dependent methyltransferases"/>
    <property type="match status" value="1"/>
</dbReference>
<dbReference type="InterPro" id="IPR051052">
    <property type="entry name" value="Diverse_substrate_MTase"/>
</dbReference>
<dbReference type="EMBL" id="JXQQ01000028">
    <property type="protein sequence ID" value="KIQ32134.1"/>
    <property type="molecule type" value="Genomic_DNA"/>
</dbReference>
<dbReference type="AlphaFoldDB" id="A0A0D0MME5"/>
<dbReference type="CDD" id="cd02440">
    <property type="entry name" value="AdoMet_MTases"/>
    <property type="match status" value="1"/>
</dbReference>
<dbReference type="Pfam" id="PF13649">
    <property type="entry name" value="Methyltransf_25"/>
    <property type="match status" value="1"/>
</dbReference>
<proteinExistence type="predicted"/>
<dbReference type="PANTHER" id="PTHR44942:SF4">
    <property type="entry name" value="METHYLTRANSFERASE TYPE 11 DOMAIN-CONTAINING PROTEIN"/>
    <property type="match status" value="1"/>
</dbReference>
<dbReference type="InterPro" id="IPR029063">
    <property type="entry name" value="SAM-dependent_MTases_sf"/>
</dbReference>
<dbReference type="Gene3D" id="3.40.50.150">
    <property type="entry name" value="Vaccinia Virus protein VP39"/>
    <property type="match status" value="1"/>
</dbReference>
<dbReference type="Proteomes" id="UP000032067">
    <property type="component" value="Unassembled WGS sequence"/>
</dbReference>
<feature type="domain" description="Methyltransferase" evidence="3">
    <location>
        <begin position="58"/>
        <end position="140"/>
    </location>
</feature>
<dbReference type="PANTHER" id="PTHR44942">
    <property type="entry name" value="METHYLTRANSF_11 DOMAIN-CONTAINING PROTEIN"/>
    <property type="match status" value="1"/>
</dbReference>
<dbReference type="InterPro" id="IPR041698">
    <property type="entry name" value="Methyltransf_25"/>
</dbReference>
<evidence type="ECO:0000313" key="4">
    <source>
        <dbReference type="EMBL" id="KIQ32134.1"/>
    </source>
</evidence>
<gene>
    <name evidence="4" type="ORF">RT97_13930</name>
</gene>
<evidence type="ECO:0000256" key="2">
    <source>
        <dbReference type="ARBA" id="ARBA00022679"/>
    </source>
</evidence>
<keyword evidence="2" id="KW-0808">Transferase</keyword>
<dbReference type="GO" id="GO:0032259">
    <property type="term" value="P:methylation"/>
    <property type="evidence" value="ECO:0007669"/>
    <property type="project" value="UniProtKB-KW"/>
</dbReference>
<dbReference type="RefSeq" id="WP_042579350.1">
    <property type="nucleotide sequence ID" value="NZ_JXQQ01000028.1"/>
</dbReference>
<organism evidence="4 5">
    <name type="scientific">Variovorax paradoxus</name>
    <dbReference type="NCBI Taxonomy" id="34073"/>
    <lineage>
        <taxon>Bacteria</taxon>
        <taxon>Pseudomonadati</taxon>
        <taxon>Pseudomonadota</taxon>
        <taxon>Betaproteobacteria</taxon>
        <taxon>Burkholderiales</taxon>
        <taxon>Comamonadaceae</taxon>
        <taxon>Variovorax</taxon>
    </lineage>
</organism>
<sequence>MSDYWKNHYDANAEKFADSPLKQVDRTINGEEMSQAQLDLTIDAVVQALDLQRGDRLVDLCCGNGLITEAIARQVEKIVGVDFSEKLVEFARQSNSAPNIEYVVSDVSKLPSDFFGEANKVYMRDSVSCLNSEGLSRLFRLIGGAAHFEKLYIAGVPDADKLAVYYDDDEKMAFYRQREAMGKPHIGTWWTEEEIRKLIEAAGLQVSFYAQHRELASAYYRFDCVIERARPASQPDSGA</sequence>
<evidence type="ECO:0000313" key="5">
    <source>
        <dbReference type="Proteomes" id="UP000032067"/>
    </source>
</evidence>
<dbReference type="GO" id="GO:0008168">
    <property type="term" value="F:methyltransferase activity"/>
    <property type="evidence" value="ECO:0007669"/>
    <property type="project" value="UniProtKB-KW"/>
</dbReference>
<keyword evidence="1" id="KW-0489">Methyltransferase</keyword>
<protein>
    <recommendedName>
        <fullName evidence="3">Methyltransferase domain-containing protein</fullName>
    </recommendedName>
</protein>